<protein>
    <submittedName>
        <fullName evidence="1">CSON003128 protein</fullName>
    </submittedName>
</protein>
<reference evidence="1" key="1">
    <citation type="submission" date="2018-07" db="EMBL/GenBank/DDBJ databases">
        <authorList>
            <person name="Quirk P.G."/>
            <person name="Krulwich T.A."/>
        </authorList>
    </citation>
    <scope>NUCLEOTIDE SEQUENCE</scope>
</reference>
<accession>A0A336LSQ0</accession>
<evidence type="ECO:0000313" key="1">
    <source>
        <dbReference type="EMBL" id="SSX20950.1"/>
    </source>
</evidence>
<dbReference type="AlphaFoldDB" id="A0A336LSQ0"/>
<sequence>MQLNRKTQKYLKFTKKMMKQNIIVLVFITASVGLAVHANSIKPVPSTEMNPFVVGGFYNNNLKVKENASFHSVFCQYSIR</sequence>
<dbReference type="EMBL" id="UFQT01000154">
    <property type="protein sequence ID" value="SSX20950.1"/>
    <property type="molecule type" value="Genomic_DNA"/>
</dbReference>
<name>A0A336LSQ0_CULSO</name>
<organism evidence="1">
    <name type="scientific">Culicoides sonorensis</name>
    <name type="common">Biting midge</name>
    <dbReference type="NCBI Taxonomy" id="179676"/>
    <lineage>
        <taxon>Eukaryota</taxon>
        <taxon>Metazoa</taxon>
        <taxon>Ecdysozoa</taxon>
        <taxon>Arthropoda</taxon>
        <taxon>Hexapoda</taxon>
        <taxon>Insecta</taxon>
        <taxon>Pterygota</taxon>
        <taxon>Neoptera</taxon>
        <taxon>Endopterygota</taxon>
        <taxon>Diptera</taxon>
        <taxon>Nematocera</taxon>
        <taxon>Chironomoidea</taxon>
        <taxon>Ceratopogonidae</taxon>
        <taxon>Ceratopogoninae</taxon>
        <taxon>Culicoides</taxon>
        <taxon>Monoculicoides</taxon>
    </lineage>
</organism>
<proteinExistence type="predicted"/>
<dbReference type="VEuPathDB" id="VectorBase:CSON003128"/>
<gene>
    <name evidence="1" type="primary">CSON003128</name>
</gene>